<reference evidence="10 11" key="1">
    <citation type="submission" date="2024-10" db="EMBL/GenBank/DDBJ databases">
        <authorList>
            <person name="Kim D."/>
        </authorList>
    </citation>
    <scope>NUCLEOTIDE SEQUENCE [LARGE SCALE GENOMIC DNA]</scope>
    <source>
        <strain evidence="10">BH-2024</strain>
    </source>
</reference>
<protein>
    <recommendedName>
        <fullName evidence="1">non-specific serine/threonine protein kinase</fullName>
        <ecNumber evidence="1">2.7.11.1</ecNumber>
    </recommendedName>
</protein>
<proteinExistence type="predicted"/>
<organism evidence="10 11">
    <name type="scientific">Heterodera trifolii</name>
    <dbReference type="NCBI Taxonomy" id="157864"/>
    <lineage>
        <taxon>Eukaryota</taxon>
        <taxon>Metazoa</taxon>
        <taxon>Ecdysozoa</taxon>
        <taxon>Nematoda</taxon>
        <taxon>Chromadorea</taxon>
        <taxon>Rhabditida</taxon>
        <taxon>Tylenchina</taxon>
        <taxon>Tylenchomorpha</taxon>
        <taxon>Tylenchoidea</taxon>
        <taxon>Heteroderidae</taxon>
        <taxon>Heteroderinae</taxon>
        <taxon>Heterodera</taxon>
    </lineage>
</organism>
<comment type="catalytic activity">
    <reaction evidence="7">
        <text>L-threonyl-[protein] + ATP = O-phospho-L-threonyl-[protein] + ADP + H(+)</text>
        <dbReference type="Rhea" id="RHEA:46608"/>
        <dbReference type="Rhea" id="RHEA-COMP:11060"/>
        <dbReference type="Rhea" id="RHEA-COMP:11605"/>
        <dbReference type="ChEBI" id="CHEBI:15378"/>
        <dbReference type="ChEBI" id="CHEBI:30013"/>
        <dbReference type="ChEBI" id="CHEBI:30616"/>
        <dbReference type="ChEBI" id="CHEBI:61977"/>
        <dbReference type="ChEBI" id="CHEBI:456216"/>
        <dbReference type="EC" id="2.7.11.1"/>
    </reaction>
</comment>
<dbReference type="InterPro" id="IPR024604">
    <property type="entry name" value="GSG2_C"/>
</dbReference>
<dbReference type="GO" id="GO:0004674">
    <property type="term" value="F:protein serine/threonine kinase activity"/>
    <property type="evidence" value="ECO:0007669"/>
    <property type="project" value="UniProtKB-KW"/>
</dbReference>
<dbReference type="SMART" id="SM01331">
    <property type="entry name" value="DUF3635"/>
    <property type="match status" value="1"/>
</dbReference>
<name>A0ABD2IEN3_9BILA</name>
<evidence type="ECO:0000256" key="7">
    <source>
        <dbReference type="ARBA" id="ARBA00047899"/>
    </source>
</evidence>
<evidence type="ECO:0000256" key="1">
    <source>
        <dbReference type="ARBA" id="ARBA00012513"/>
    </source>
</evidence>
<keyword evidence="2" id="KW-0723">Serine/threonine-protein kinase</keyword>
<keyword evidence="5" id="KW-0418">Kinase</keyword>
<keyword evidence="11" id="KW-1185">Reference proteome</keyword>
<evidence type="ECO:0000256" key="2">
    <source>
        <dbReference type="ARBA" id="ARBA00022527"/>
    </source>
</evidence>
<evidence type="ECO:0000256" key="6">
    <source>
        <dbReference type="ARBA" id="ARBA00022840"/>
    </source>
</evidence>
<dbReference type="EMBL" id="JBICBT010001200">
    <property type="protein sequence ID" value="KAL3078679.1"/>
    <property type="molecule type" value="Genomic_DNA"/>
</dbReference>
<sequence length="336" mass="38655">MPHLPPPHHHLPPRPLPVLSWPPPQNGEAMQIRCSSSSDMRCPWPFQPIQHRVAFSFSLASAIISRATRNVSRGSSTTYTWHFLLEFWNDIVFGILLPNDKLFSWKTNKKPTFLTGVSLSLVGTARRDVLCVRLNLSYGGIDLKAYTIPNSHVCYSIFLQIALSLAVAERVLGFEHRDLHDENFLLEECAPDEKIRYKYDGAKIDVVSHGVRVSIIDYSISRLQKENVVVYADLSQDPGLFEQNGEEDGGDYQYDVYRMMKAAISDDGWASFCPQTNLYWLDYAAKKLFNNRFIRREKKEVIRGLFCPQYQNKFKTTRDFTVDPKFLTVFAKYISK</sequence>
<dbReference type="SUPFAM" id="SSF56112">
    <property type="entry name" value="Protein kinase-like (PK-like)"/>
    <property type="match status" value="1"/>
</dbReference>
<evidence type="ECO:0000259" key="9">
    <source>
        <dbReference type="SMART" id="SM01331"/>
    </source>
</evidence>
<dbReference type="Proteomes" id="UP001620626">
    <property type="component" value="Unassembled WGS sequence"/>
</dbReference>
<comment type="caution">
    <text evidence="10">The sequence shown here is derived from an EMBL/GenBank/DDBJ whole genome shotgun (WGS) entry which is preliminary data.</text>
</comment>
<dbReference type="PANTHER" id="PTHR24419">
    <property type="entry name" value="INTERLEUKIN-1 RECEPTOR-ASSOCIATED KINASE"/>
    <property type="match status" value="1"/>
</dbReference>
<dbReference type="Gene3D" id="1.10.510.10">
    <property type="entry name" value="Transferase(Phosphotransferase) domain 1"/>
    <property type="match status" value="1"/>
</dbReference>
<comment type="catalytic activity">
    <reaction evidence="8">
        <text>L-seryl-[protein] + ATP = O-phospho-L-seryl-[protein] + ADP + H(+)</text>
        <dbReference type="Rhea" id="RHEA:17989"/>
        <dbReference type="Rhea" id="RHEA-COMP:9863"/>
        <dbReference type="Rhea" id="RHEA-COMP:11604"/>
        <dbReference type="ChEBI" id="CHEBI:15378"/>
        <dbReference type="ChEBI" id="CHEBI:29999"/>
        <dbReference type="ChEBI" id="CHEBI:30616"/>
        <dbReference type="ChEBI" id="CHEBI:83421"/>
        <dbReference type="ChEBI" id="CHEBI:456216"/>
        <dbReference type="EC" id="2.7.11.1"/>
    </reaction>
</comment>
<dbReference type="AlphaFoldDB" id="A0ABD2IEN3"/>
<evidence type="ECO:0000313" key="10">
    <source>
        <dbReference type="EMBL" id="KAL3078679.1"/>
    </source>
</evidence>
<keyword evidence="4" id="KW-0547">Nucleotide-binding</keyword>
<feature type="domain" description="Serine/threonine-protein kinase haspin C-terminal" evidence="9">
    <location>
        <begin position="238"/>
        <end position="326"/>
    </location>
</feature>
<evidence type="ECO:0000256" key="5">
    <source>
        <dbReference type="ARBA" id="ARBA00022777"/>
    </source>
</evidence>
<dbReference type="Pfam" id="PF12330">
    <property type="entry name" value="Haspin_kinase"/>
    <property type="match status" value="1"/>
</dbReference>
<keyword evidence="6" id="KW-0067">ATP-binding</keyword>
<dbReference type="GO" id="GO:0005524">
    <property type="term" value="F:ATP binding"/>
    <property type="evidence" value="ECO:0007669"/>
    <property type="project" value="UniProtKB-KW"/>
</dbReference>
<evidence type="ECO:0000313" key="11">
    <source>
        <dbReference type="Proteomes" id="UP001620626"/>
    </source>
</evidence>
<accession>A0ABD2IEN3</accession>
<evidence type="ECO:0000256" key="3">
    <source>
        <dbReference type="ARBA" id="ARBA00022679"/>
    </source>
</evidence>
<gene>
    <name evidence="10" type="ORF">niasHT_033038</name>
</gene>
<keyword evidence="3" id="KW-0808">Transferase</keyword>
<dbReference type="PANTHER" id="PTHR24419:SF18">
    <property type="entry name" value="SERINE_THREONINE-PROTEIN KINASE HASPIN"/>
    <property type="match status" value="1"/>
</dbReference>
<dbReference type="EC" id="2.7.11.1" evidence="1"/>
<dbReference type="InterPro" id="IPR011009">
    <property type="entry name" value="Kinase-like_dom_sf"/>
</dbReference>
<evidence type="ECO:0000256" key="8">
    <source>
        <dbReference type="ARBA" id="ARBA00048679"/>
    </source>
</evidence>
<evidence type="ECO:0000256" key="4">
    <source>
        <dbReference type="ARBA" id="ARBA00022741"/>
    </source>
</evidence>